<evidence type="ECO:0000313" key="1">
    <source>
        <dbReference type="EMBL" id="QCE10529.1"/>
    </source>
</evidence>
<name>A0A4D6NDB9_VIGUN</name>
<organism evidence="1 2">
    <name type="scientific">Vigna unguiculata</name>
    <name type="common">Cowpea</name>
    <dbReference type="NCBI Taxonomy" id="3917"/>
    <lineage>
        <taxon>Eukaryota</taxon>
        <taxon>Viridiplantae</taxon>
        <taxon>Streptophyta</taxon>
        <taxon>Embryophyta</taxon>
        <taxon>Tracheophyta</taxon>
        <taxon>Spermatophyta</taxon>
        <taxon>Magnoliopsida</taxon>
        <taxon>eudicotyledons</taxon>
        <taxon>Gunneridae</taxon>
        <taxon>Pentapetalae</taxon>
        <taxon>rosids</taxon>
        <taxon>fabids</taxon>
        <taxon>Fabales</taxon>
        <taxon>Fabaceae</taxon>
        <taxon>Papilionoideae</taxon>
        <taxon>50 kb inversion clade</taxon>
        <taxon>NPAAA clade</taxon>
        <taxon>indigoferoid/millettioid clade</taxon>
        <taxon>Phaseoleae</taxon>
        <taxon>Vigna</taxon>
    </lineage>
</organism>
<dbReference type="AlphaFoldDB" id="A0A4D6NDB9"/>
<evidence type="ECO:0000313" key="2">
    <source>
        <dbReference type="Proteomes" id="UP000501690"/>
    </source>
</evidence>
<sequence length="202" mass="21956">MTAAVAVFRRGLLFRRGQVRERLALLEVLVLQRSASQCRFVVAQGADLQCAFLVLALGGCGNGVCDAVFLVLVVQFVKEDGEGVLQIRVEMVRCRSAFMLQWRFCRFAFLSPHTRGSSQKMAALLQLRWRCELLRAREKTEGITGAGWMFSLLLRGGVRCCCGIRCTAVGEVMKIEDGGCHGEADGGAAAAAAPLLMVVNEG</sequence>
<reference evidence="1 2" key="1">
    <citation type="submission" date="2019-04" db="EMBL/GenBank/DDBJ databases">
        <title>An improved genome assembly and genetic linkage map for asparagus bean, Vigna unguiculata ssp. sesquipedialis.</title>
        <authorList>
            <person name="Xia Q."/>
            <person name="Zhang R."/>
            <person name="Dong Y."/>
        </authorList>
    </citation>
    <scope>NUCLEOTIDE SEQUENCE [LARGE SCALE GENOMIC DNA]</scope>
    <source>
        <tissue evidence="1">Leaf</tissue>
    </source>
</reference>
<gene>
    <name evidence="1" type="ORF">DEO72_LG10g1759</name>
</gene>
<accession>A0A4D6NDB9</accession>
<keyword evidence="2" id="KW-1185">Reference proteome</keyword>
<proteinExistence type="predicted"/>
<dbReference type="EMBL" id="CP039354">
    <property type="protein sequence ID" value="QCE10529.1"/>
    <property type="molecule type" value="Genomic_DNA"/>
</dbReference>
<protein>
    <submittedName>
        <fullName evidence="1">Uncharacterized protein</fullName>
    </submittedName>
</protein>
<dbReference type="Proteomes" id="UP000501690">
    <property type="component" value="Linkage Group LG10"/>
</dbReference>